<evidence type="ECO:0000313" key="7">
    <source>
        <dbReference type="EMBL" id="MYM71831.1"/>
    </source>
</evidence>
<evidence type="ECO:0000256" key="3">
    <source>
        <dbReference type="ARBA" id="ARBA00022676"/>
    </source>
</evidence>
<evidence type="ECO:0000256" key="1">
    <source>
        <dbReference type="ARBA" id="ARBA00004236"/>
    </source>
</evidence>
<dbReference type="InterPro" id="IPR001173">
    <property type="entry name" value="Glyco_trans_2-like"/>
</dbReference>
<comment type="caution">
    <text evidence="7">The sequence shown here is derived from an EMBL/GenBank/DDBJ whole genome shotgun (WGS) entry which is preliminary data.</text>
</comment>
<dbReference type="Pfam" id="PF00535">
    <property type="entry name" value="Glycos_transf_2"/>
    <property type="match status" value="1"/>
</dbReference>
<keyword evidence="2" id="KW-1003">Cell membrane</keyword>
<dbReference type="RefSeq" id="WP_161049456.1">
    <property type="nucleotide sequence ID" value="NZ_WWCR01000004.1"/>
</dbReference>
<dbReference type="AlphaFoldDB" id="A0A7X4GY74"/>
<dbReference type="GO" id="GO:0005886">
    <property type="term" value="C:plasma membrane"/>
    <property type="evidence" value="ECO:0007669"/>
    <property type="project" value="UniProtKB-SubCell"/>
</dbReference>
<evidence type="ECO:0000256" key="4">
    <source>
        <dbReference type="ARBA" id="ARBA00022679"/>
    </source>
</evidence>
<dbReference type="EMBL" id="WWCR01000004">
    <property type="protein sequence ID" value="MYM71831.1"/>
    <property type="molecule type" value="Genomic_DNA"/>
</dbReference>
<gene>
    <name evidence="7" type="ORF">GTP56_06410</name>
</gene>
<evidence type="ECO:0000256" key="2">
    <source>
        <dbReference type="ARBA" id="ARBA00022475"/>
    </source>
</evidence>
<name>A0A7X4GY74_9BURK</name>
<protein>
    <submittedName>
        <fullName evidence="7">Glycosyltransferase</fullName>
    </submittedName>
</protein>
<accession>A0A7X4GY74</accession>
<dbReference type="Proteomes" id="UP000469734">
    <property type="component" value="Unassembled WGS sequence"/>
</dbReference>
<evidence type="ECO:0000256" key="5">
    <source>
        <dbReference type="ARBA" id="ARBA00023136"/>
    </source>
</evidence>
<keyword evidence="4 7" id="KW-0808">Transferase</keyword>
<dbReference type="SUPFAM" id="SSF53448">
    <property type="entry name" value="Nucleotide-diphospho-sugar transferases"/>
    <property type="match status" value="1"/>
</dbReference>
<keyword evidence="3" id="KW-0328">Glycosyltransferase</keyword>
<dbReference type="Gene3D" id="3.90.550.10">
    <property type="entry name" value="Spore Coat Polysaccharide Biosynthesis Protein SpsA, Chain A"/>
    <property type="match status" value="1"/>
</dbReference>
<dbReference type="PANTHER" id="PTHR43646">
    <property type="entry name" value="GLYCOSYLTRANSFERASE"/>
    <property type="match status" value="1"/>
</dbReference>
<dbReference type="InterPro" id="IPR029044">
    <property type="entry name" value="Nucleotide-diphossugar_trans"/>
</dbReference>
<evidence type="ECO:0000313" key="8">
    <source>
        <dbReference type="Proteomes" id="UP000469734"/>
    </source>
</evidence>
<dbReference type="PANTHER" id="PTHR43646:SF2">
    <property type="entry name" value="GLYCOSYLTRANSFERASE 2-LIKE DOMAIN-CONTAINING PROTEIN"/>
    <property type="match status" value="1"/>
</dbReference>
<dbReference type="GO" id="GO:0016757">
    <property type="term" value="F:glycosyltransferase activity"/>
    <property type="evidence" value="ECO:0007669"/>
    <property type="project" value="UniProtKB-KW"/>
</dbReference>
<sequence>MIGIVIPAHNEELYLEACLRAARAAAADPALHGEAVRITVALDSCTDRSRAVVERHAVQSDTRCVIDYVCVEARNVGVTRAAGARHMLRHGARWLAFTDADTQVSPNWLAAQLRLNVDVVCGTVAVDDWSPHNDNADLLRKHFRNSYTDADGHHHIHGANMGVAADAYLRAGGFEPLACSEDVALVTALERCGARFAWSAAPRVTTSARCDAKARGGFGDTLLRYAESARAAATAAI</sequence>
<reference evidence="7 8" key="1">
    <citation type="submission" date="2019-12" db="EMBL/GenBank/DDBJ databases">
        <title>Novel species isolated from a subtropical stream in China.</title>
        <authorList>
            <person name="Lu H."/>
        </authorList>
    </citation>
    <scope>NUCLEOTIDE SEQUENCE [LARGE SCALE GENOMIC DNA]</scope>
    <source>
        <strain evidence="7 8">FT134W</strain>
    </source>
</reference>
<proteinExistence type="predicted"/>
<comment type="subcellular location">
    <subcellularLocation>
        <location evidence="1">Cell membrane</location>
    </subcellularLocation>
</comment>
<organism evidence="7 8">
    <name type="scientific">Duganella margarita</name>
    <dbReference type="NCBI Taxonomy" id="2692170"/>
    <lineage>
        <taxon>Bacteria</taxon>
        <taxon>Pseudomonadati</taxon>
        <taxon>Pseudomonadota</taxon>
        <taxon>Betaproteobacteria</taxon>
        <taxon>Burkholderiales</taxon>
        <taxon>Oxalobacteraceae</taxon>
        <taxon>Telluria group</taxon>
        <taxon>Duganella</taxon>
    </lineage>
</organism>
<evidence type="ECO:0000259" key="6">
    <source>
        <dbReference type="Pfam" id="PF00535"/>
    </source>
</evidence>
<feature type="domain" description="Glycosyltransferase 2-like" evidence="6">
    <location>
        <begin position="4"/>
        <end position="166"/>
    </location>
</feature>
<keyword evidence="5" id="KW-0472">Membrane</keyword>